<sequence>MWKNIVRIHQDENHSFLYLEENIAIVLPKYHKPSIEENTEYQEFMNKLILSYNTEF</sequence>
<comment type="caution">
    <text evidence="1">The sequence shown here is derived from an EMBL/GenBank/DDBJ whole genome shotgun (WGS) entry which is preliminary data.</text>
</comment>
<dbReference type="Proteomes" id="UP000184029">
    <property type="component" value="Unassembled WGS sequence"/>
</dbReference>
<accession>A0A8B4BXM6</accession>
<name>A0A8B4BXM6_HEYCO</name>
<reference evidence="1 2" key="1">
    <citation type="submission" date="2016-11" db="EMBL/GenBank/DDBJ databases">
        <authorList>
            <person name="Varghese N."/>
            <person name="Submissions S."/>
        </authorList>
    </citation>
    <scope>NUCLEOTIDE SEQUENCE [LARGE SCALE GENOMIC DNA]</scope>
    <source>
        <strain evidence="1 2">DSM 1</strain>
    </source>
</reference>
<proteinExistence type="predicted"/>
<dbReference type="AlphaFoldDB" id="A0A8B4BXM6"/>
<dbReference type="KEGG" id="bcoa:BF29_2156"/>
<organism evidence="1 2">
    <name type="scientific">Heyndrickxia coagulans DSM 1 = ATCC 7050</name>
    <dbReference type="NCBI Taxonomy" id="1121088"/>
    <lineage>
        <taxon>Bacteria</taxon>
        <taxon>Bacillati</taxon>
        <taxon>Bacillota</taxon>
        <taxon>Bacilli</taxon>
        <taxon>Bacillales</taxon>
        <taxon>Bacillaceae</taxon>
        <taxon>Heyndrickxia</taxon>
    </lineage>
</organism>
<protein>
    <submittedName>
        <fullName evidence="1">Uncharacterized protein</fullName>
    </submittedName>
</protein>
<evidence type="ECO:0000313" key="1">
    <source>
        <dbReference type="EMBL" id="SHF99306.1"/>
    </source>
</evidence>
<evidence type="ECO:0000313" key="2">
    <source>
        <dbReference type="Proteomes" id="UP000184029"/>
    </source>
</evidence>
<dbReference type="EMBL" id="FQUB01000110">
    <property type="protein sequence ID" value="SHF99306.1"/>
    <property type="molecule type" value="Genomic_DNA"/>
</dbReference>
<gene>
    <name evidence="1" type="ORF">SAMN02745208_03033</name>
</gene>